<protein>
    <submittedName>
        <fullName evidence="1">Uncharacterized protein</fullName>
    </submittedName>
</protein>
<comment type="caution">
    <text evidence="1">The sequence shown here is derived from an EMBL/GenBank/DDBJ whole genome shotgun (WGS) entry which is preliminary data.</text>
</comment>
<name>A0A9J5YB59_SOLCO</name>
<dbReference type="AlphaFoldDB" id="A0A9J5YB59"/>
<gene>
    <name evidence="1" type="ORF">H5410_037414</name>
</gene>
<dbReference type="Proteomes" id="UP000824120">
    <property type="component" value="Chromosome 7"/>
</dbReference>
<organism evidence="1 2">
    <name type="scientific">Solanum commersonii</name>
    <name type="common">Commerson's wild potato</name>
    <name type="synonym">Commerson's nightshade</name>
    <dbReference type="NCBI Taxonomy" id="4109"/>
    <lineage>
        <taxon>Eukaryota</taxon>
        <taxon>Viridiplantae</taxon>
        <taxon>Streptophyta</taxon>
        <taxon>Embryophyta</taxon>
        <taxon>Tracheophyta</taxon>
        <taxon>Spermatophyta</taxon>
        <taxon>Magnoliopsida</taxon>
        <taxon>eudicotyledons</taxon>
        <taxon>Gunneridae</taxon>
        <taxon>Pentapetalae</taxon>
        <taxon>asterids</taxon>
        <taxon>lamiids</taxon>
        <taxon>Solanales</taxon>
        <taxon>Solanaceae</taxon>
        <taxon>Solanoideae</taxon>
        <taxon>Solaneae</taxon>
        <taxon>Solanum</taxon>
    </lineage>
</organism>
<dbReference type="OrthoDB" id="1000162at2759"/>
<sequence>MDRLCKEKCSLERFNLHVGEVNSVHNRCFNKMLNFENQSHSIQAAFNKQSKKTRSEHQIRLGLLLKWQGSSWNLDCFFEVMMKVSLQKIKVFF</sequence>
<proteinExistence type="predicted"/>
<accession>A0A9J5YB59</accession>
<evidence type="ECO:0000313" key="2">
    <source>
        <dbReference type="Proteomes" id="UP000824120"/>
    </source>
</evidence>
<evidence type="ECO:0000313" key="1">
    <source>
        <dbReference type="EMBL" id="KAG5596182.1"/>
    </source>
</evidence>
<keyword evidence="2" id="KW-1185">Reference proteome</keyword>
<reference evidence="1 2" key="1">
    <citation type="submission" date="2020-09" db="EMBL/GenBank/DDBJ databases">
        <title>De no assembly of potato wild relative species, Solanum commersonii.</title>
        <authorList>
            <person name="Cho K."/>
        </authorList>
    </citation>
    <scope>NUCLEOTIDE SEQUENCE [LARGE SCALE GENOMIC DNA]</scope>
    <source>
        <strain evidence="1">LZ3.2</strain>
        <tissue evidence="1">Leaf</tissue>
    </source>
</reference>
<dbReference type="EMBL" id="JACXVP010000007">
    <property type="protein sequence ID" value="KAG5596182.1"/>
    <property type="molecule type" value="Genomic_DNA"/>
</dbReference>